<dbReference type="InterPro" id="IPR013882">
    <property type="entry name" value="Ctp1_C"/>
</dbReference>
<dbReference type="OrthoDB" id="5801062at2759"/>
<gene>
    <name evidence="7" type="ORF">PBRA_000814</name>
    <name evidence="8" type="ORF">PLBR_LOCUS4997</name>
</gene>
<feature type="coiled-coil region" evidence="4">
    <location>
        <begin position="14"/>
        <end position="69"/>
    </location>
</feature>
<dbReference type="OMA" id="CEMCKAF"/>
<feature type="region of interest" description="Disordered" evidence="5">
    <location>
        <begin position="262"/>
        <end position="296"/>
    </location>
</feature>
<evidence type="ECO:0000256" key="2">
    <source>
        <dbReference type="ARBA" id="ARBA00022763"/>
    </source>
</evidence>
<dbReference type="InterPro" id="IPR033316">
    <property type="entry name" value="RBBP8-like"/>
</dbReference>
<name>A0A0G4IQH3_PLABS</name>
<keyword evidence="8" id="KW-0496">Mitochondrion</keyword>
<reference evidence="8 10" key="2">
    <citation type="submission" date="2018-03" db="EMBL/GenBank/DDBJ databases">
        <authorList>
            <person name="Fogelqvist J."/>
        </authorList>
    </citation>
    <scope>NUCLEOTIDE SEQUENCE [LARGE SCALE GENOMIC DNA]</scope>
</reference>
<dbReference type="GO" id="GO:0010792">
    <property type="term" value="P:DNA double-strand break processing involved in repair via single-strand annealing"/>
    <property type="evidence" value="ECO:0007669"/>
    <property type="project" value="TreeGrafter"/>
</dbReference>
<evidence type="ECO:0000313" key="9">
    <source>
        <dbReference type="Proteomes" id="UP000039324"/>
    </source>
</evidence>
<feature type="compositionally biased region" description="Low complexity" evidence="5">
    <location>
        <begin position="91"/>
        <end position="115"/>
    </location>
</feature>
<dbReference type="PANTHER" id="PTHR15107">
    <property type="entry name" value="RETINOBLASTOMA BINDING PROTEIN 8"/>
    <property type="match status" value="1"/>
</dbReference>
<dbReference type="Proteomes" id="UP000290189">
    <property type="component" value="Unassembled WGS sequence"/>
</dbReference>
<protein>
    <recommendedName>
        <fullName evidence="6">DNA endonuclease activator Ctp1 C-terminal domain-containing protein</fullName>
    </recommendedName>
</protein>
<evidence type="ECO:0000313" key="8">
    <source>
        <dbReference type="EMBL" id="SPQ97782.1"/>
    </source>
</evidence>
<comment type="subcellular location">
    <subcellularLocation>
        <location evidence="1">Nucleus</location>
    </subcellularLocation>
</comment>
<evidence type="ECO:0000259" key="6">
    <source>
        <dbReference type="Pfam" id="PF08573"/>
    </source>
</evidence>
<dbReference type="PANTHER" id="PTHR15107:SF0">
    <property type="entry name" value="DNA ENDONUCLEASE ACTIVATOR CTP1 C-TERMINAL DOMAIN-CONTAINING PROTEIN"/>
    <property type="match status" value="1"/>
</dbReference>
<geneLocation type="mitochondrion" evidence="8"/>
<organism evidence="7 9">
    <name type="scientific">Plasmodiophora brassicae</name>
    <name type="common">Clubroot disease agent</name>
    <dbReference type="NCBI Taxonomy" id="37360"/>
    <lineage>
        <taxon>Eukaryota</taxon>
        <taxon>Sar</taxon>
        <taxon>Rhizaria</taxon>
        <taxon>Endomyxa</taxon>
        <taxon>Phytomyxea</taxon>
        <taxon>Plasmodiophorida</taxon>
        <taxon>Plasmodiophoridae</taxon>
        <taxon>Plasmodiophora</taxon>
    </lineage>
</organism>
<proteinExistence type="predicted"/>
<dbReference type="EMBL" id="OVEO01000008">
    <property type="protein sequence ID" value="SPQ97782.1"/>
    <property type="molecule type" value="Genomic_DNA"/>
</dbReference>
<reference evidence="7 9" key="1">
    <citation type="submission" date="2015-02" db="EMBL/GenBank/DDBJ databases">
        <authorList>
            <person name="Chooi Y.-H."/>
        </authorList>
    </citation>
    <scope>NUCLEOTIDE SEQUENCE [LARGE SCALE GENOMIC DNA]</scope>
    <source>
        <strain evidence="7">E3</strain>
    </source>
</reference>
<dbReference type="Pfam" id="PF08573">
    <property type="entry name" value="SAE2"/>
    <property type="match status" value="1"/>
</dbReference>
<feature type="region of interest" description="Disordered" evidence="5">
    <location>
        <begin position="85"/>
        <end position="203"/>
    </location>
</feature>
<dbReference type="Proteomes" id="UP000039324">
    <property type="component" value="Unassembled WGS sequence"/>
</dbReference>
<feature type="compositionally biased region" description="Basic and acidic residues" evidence="5">
    <location>
        <begin position="125"/>
        <end position="137"/>
    </location>
</feature>
<evidence type="ECO:0000256" key="3">
    <source>
        <dbReference type="ARBA" id="ARBA00023242"/>
    </source>
</evidence>
<sequence>MSAVGDGSDLVRLARDLAEQVAAREQRMQEMEGRMAKLENDKSRLVNLYERVVTKYQTLKKAYQKLRSEKEPKMADFWMESSNTFEDAGRARSQAVAVSSSSGKKPGSNVPPKSGTESMSQTPTEQHRTVRFADEIPAKPPLARESTTDLGIGVPPKGNETKQSLPPSEKKRKHSSGDEPKRSALRQDSPPSPRNAPTQVYAKKSKCVNEFNTIRGAGRLELEGHDCSQCQGFYNAVGVNLPTNEDRQPLPNDVNTLVNAVSRHRSTRRRPDTPEGYWNINFPPSQSTDHEDDEAR</sequence>
<dbReference type="GO" id="GO:0003684">
    <property type="term" value="F:damaged DNA binding"/>
    <property type="evidence" value="ECO:0007669"/>
    <property type="project" value="TreeGrafter"/>
</dbReference>
<dbReference type="GO" id="GO:0005634">
    <property type="term" value="C:nucleus"/>
    <property type="evidence" value="ECO:0007669"/>
    <property type="project" value="UniProtKB-SubCell"/>
</dbReference>
<evidence type="ECO:0000256" key="5">
    <source>
        <dbReference type="SAM" id="MobiDB-lite"/>
    </source>
</evidence>
<keyword evidence="4" id="KW-0175">Coiled coil</keyword>
<dbReference type="AlphaFoldDB" id="A0A0G4IQH3"/>
<evidence type="ECO:0000256" key="4">
    <source>
        <dbReference type="SAM" id="Coils"/>
    </source>
</evidence>
<keyword evidence="9" id="KW-1185">Reference proteome</keyword>
<feature type="domain" description="DNA endonuclease activator Ctp1 C-terminal" evidence="6">
    <location>
        <begin position="252"/>
        <end position="286"/>
    </location>
</feature>
<dbReference type="STRING" id="37360.A0A0G4IQH3"/>
<keyword evidence="3" id="KW-0539">Nucleus</keyword>
<dbReference type="EMBL" id="CDSF01000079">
    <property type="protein sequence ID" value="CEO97470.1"/>
    <property type="molecule type" value="Genomic_DNA"/>
</dbReference>
<keyword evidence="2" id="KW-0227">DNA damage</keyword>
<accession>A0A0G4IQH3</accession>
<evidence type="ECO:0000313" key="7">
    <source>
        <dbReference type="EMBL" id="CEO97470.1"/>
    </source>
</evidence>
<evidence type="ECO:0000313" key="10">
    <source>
        <dbReference type="Proteomes" id="UP000290189"/>
    </source>
</evidence>
<evidence type="ECO:0000256" key="1">
    <source>
        <dbReference type="ARBA" id="ARBA00004123"/>
    </source>
</evidence>